<name>A0A4T0WZW3_9ASCO</name>
<sequence length="390" mass="44496">MSVNNDDCSTHIVKRYILDPSVLVYGGIGKIKQWVDATRSGTLHADLIFYVPIYTLKELDFLKKVFNHSIAANVKESLKFIDNQISNDNESFNESFNDNLVDENDIDIDSDSDNVLDFESYNREKLIREQKSHENETSDAKPKYNVTFILEDENDIGPDWKITSGYRRSTPLVSDLPTPINGSSKRGQLSYDSGRTVVGVFGNNIPGTFNMSIPFERENDDNYNSTKYNNDNDIENENENEKARIPIRLKYLIRSCVQKQYIENKDKKAKEKLNWVVICEDTTTTIWLKSFGIPVENVNEVQKELEQLSTSGSTRSTSPSIGEKVLFDPVTNQFKSADELTPNKSNKKQTKFNKSNNTAKGRHRKGRGKKNTKKIPKSESEPKPKPEKND</sequence>
<reference evidence="2 3" key="1">
    <citation type="journal article" date="2019" name="Front. Genet.">
        <title>Whole-Genome Sequencing of the Opportunistic Yeast Pathogen Candida inconspicua Uncovers Its Hybrid Origin.</title>
        <authorList>
            <person name="Mixao V."/>
            <person name="Hansen A.P."/>
            <person name="Saus E."/>
            <person name="Boekhout T."/>
            <person name="Lass-Florl C."/>
            <person name="Gabaldon T."/>
        </authorList>
    </citation>
    <scope>NUCLEOTIDE SEQUENCE [LARGE SCALE GENOMIC DNA]</scope>
    <source>
        <strain evidence="2 3">CBS 180</strain>
    </source>
</reference>
<dbReference type="EMBL" id="SELW01000483">
    <property type="protein sequence ID" value="TID25437.1"/>
    <property type="molecule type" value="Genomic_DNA"/>
</dbReference>
<evidence type="ECO:0008006" key="4">
    <source>
        <dbReference type="Google" id="ProtNLM"/>
    </source>
</evidence>
<evidence type="ECO:0000256" key="1">
    <source>
        <dbReference type="SAM" id="MobiDB-lite"/>
    </source>
</evidence>
<accession>A0A4T0WZW3</accession>
<dbReference type="AlphaFoldDB" id="A0A4T0WZW3"/>
<protein>
    <recommendedName>
        <fullName evidence="4">PIN domain-containing protein</fullName>
    </recommendedName>
</protein>
<evidence type="ECO:0000313" key="2">
    <source>
        <dbReference type="EMBL" id="TID25437.1"/>
    </source>
</evidence>
<feature type="compositionally biased region" description="Basic residues" evidence="1">
    <location>
        <begin position="360"/>
        <end position="375"/>
    </location>
</feature>
<dbReference type="Proteomes" id="UP000307173">
    <property type="component" value="Unassembled WGS sequence"/>
</dbReference>
<proteinExistence type="predicted"/>
<comment type="caution">
    <text evidence="2">The sequence shown here is derived from an EMBL/GenBank/DDBJ whole genome shotgun (WGS) entry which is preliminary data.</text>
</comment>
<dbReference type="OrthoDB" id="5361617at2759"/>
<feature type="region of interest" description="Disordered" evidence="1">
    <location>
        <begin position="335"/>
        <end position="390"/>
    </location>
</feature>
<evidence type="ECO:0000313" key="3">
    <source>
        <dbReference type="Proteomes" id="UP000307173"/>
    </source>
</evidence>
<gene>
    <name evidence="2" type="ORF">CANINC_002973</name>
</gene>
<keyword evidence="3" id="KW-1185">Reference proteome</keyword>
<organism evidence="2 3">
    <name type="scientific">Pichia inconspicua</name>
    <dbReference type="NCBI Taxonomy" id="52247"/>
    <lineage>
        <taxon>Eukaryota</taxon>
        <taxon>Fungi</taxon>
        <taxon>Dikarya</taxon>
        <taxon>Ascomycota</taxon>
        <taxon>Saccharomycotina</taxon>
        <taxon>Pichiomycetes</taxon>
        <taxon>Pichiales</taxon>
        <taxon>Pichiaceae</taxon>
        <taxon>Pichia</taxon>
    </lineage>
</organism>
<feature type="compositionally biased region" description="Basic and acidic residues" evidence="1">
    <location>
        <begin position="376"/>
        <end position="390"/>
    </location>
</feature>